<proteinExistence type="predicted"/>
<dbReference type="AlphaFoldDB" id="A0A913Z370"/>
<evidence type="ECO:0000256" key="4">
    <source>
        <dbReference type="PROSITE-ProRule" id="PRU00175"/>
    </source>
</evidence>
<keyword evidence="1" id="KW-0479">Metal-binding</keyword>
<feature type="region of interest" description="Disordered" evidence="5">
    <location>
        <begin position="74"/>
        <end position="121"/>
    </location>
</feature>
<dbReference type="PROSITE" id="PS00518">
    <property type="entry name" value="ZF_RING_1"/>
    <property type="match status" value="1"/>
</dbReference>
<evidence type="ECO:0000256" key="3">
    <source>
        <dbReference type="ARBA" id="ARBA00022833"/>
    </source>
</evidence>
<evidence type="ECO:0000259" key="6">
    <source>
        <dbReference type="PROSITE" id="PS50089"/>
    </source>
</evidence>
<evidence type="ECO:0000256" key="5">
    <source>
        <dbReference type="SAM" id="MobiDB-lite"/>
    </source>
</evidence>
<feature type="region of interest" description="Disordered" evidence="5">
    <location>
        <begin position="16"/>
        <end position="55"/>
    </location>
</feature>
<dbReference type="InterPro" id="IPR047134">
    <property type="entry name" value="RNF4"/>
</dbReference>
<dbReference type="PROSITE" id="PS50089">
    <property type="entry name" value="ZF_RING_2"/>
    <property type="match status" value="1"/>
</dbReference>
<protein>
    <recommendedName>
        <fullName evidence="6">RING-type domain-containing protein</fullName>
    </recommendedName>
</protein>
<dbReference type="GeneID" id="119720600"/>
<dbReference type="Gene3D" id="3.30.40.10">
    <property type="entry name" value="Zinc/RING finger domain, C3HC4 (zinc finger)"/>
    <property type="match status" value="1"/>
</dbReference>
<dbReference type="InterPro" id="IPR017907">
    <property type="entry name" value="Znf_RING_CS"/>
</dbReference>
<dbReference type="InterPro" id="IPR013083">
    <property type="entry name" value="Znf_RING/FYVE/PHD"/>
</dbReference>
<dbReference type="PANTHER" id="PTHR23041">
    <property type="entry name" value="RING FINGER DOMAIN-CONTAINING"/>
    <property type="match status" value="1"/>
</dbReference>
<name>A0A913Z370_PATMI</name>
<dbReference type="RefSeq" id="XP_038046259.1">
    <property type="nucleotide sequence ID" value="XM_038190331.1"/>
</dbReference>
<dbReference type="Pfam" id="PF13639">
    <property type="entry name" value="zf-RING_2"/>
    <property type="match status" value="1"/>
</dbReference>
<keyword evidence="2 4" id="KW-0863">Zinc-finger</keyword>
<dbReference type="OMA" id="QDHANIC"/>
<reference evidence="7" key="1">
    <citation type="submission" date="2022-11" db="UniProtKB">
        <authorList>
            <consortium name="EnsemblMetazoa"/>
        </authorList>
    </citation>
    <scope>IDENTIFICATION</scope>
</reference>
<keyword evidence="8" id="KW-1185">Reference proteome</keyword>
<keyword evidence="3" id="KW-0862">Zinc</keyword>
<evidence type="ECO:0000313" key="7">
    <source>
        <dbReference type="EnsemblMetazoa" id="XP_038046259.1"/>
    </source>
</evidence>
<dbReference type="EnsemblMetazoa" id="XM_038190331.1">
    <property type="protein sequence ID" value="XP_038046259.1"/>
    <property type="gene ID" value="LOC119720600"/>
</dbReference>
<accession>A0A913Z370</accession>
<dbReference type="InterPro" id="IPR001841">
    <property type="entry name" value="Znf_RING"/>
</dbReference>
<dbReference type="PANTHER" id="PTHR23041:SF78">
    <property type="entry name" value="E3 UBIQUITIN-PROTEIN LIGASE RNF4"/>
    <property type="match status" value="1"/>
</dbReference>
<evidence type="ECO:0000256" key="2">
    <source>
        <dbReference type="ARBA" id="ARBA00022771"/>
    </source>
</evidence>
<dbReference type="SUPFAM" id="SSF57850">
    <property type="entry name" value="RING/U-box"/>
    <property type="match status" value="1"/>
</dbReference>
<sequence>MEIRDFDANINMATRRRQPSSDDVLIISDDSSPSFVDLTDDSPSGASSTNAGQPGQAVHFFSSSAHEIVDLTCGDTSPVMLDPVPTRRTRRSQRLQRAARSSRRHSPYSSNSDVTIDSDEENDVQVLASVDVNNKLPWPDELPSAVATPPDVSSTPGRKQVKCPVCMDNETQIRASGLQLNSTVCGHIFCNRCITSAIRTQQRCPTCRRKLTLRQVHPIFL</sequence>
<evidence type="ECO:0000256" key="1">
    <source>
        <dbReference type="ARBA" id="ARBA00022723"/>
    </source>
</evidence>
<dbReference type="GO" id="GO:0008270">
    <property type="term" value="F:zinc ion binding"/>
    <property type="evidence" value="ECO:0007669"/>
    <property type="project" value="UniProtKB-KW"/>
</dbReference>
<evidence type="ECO:0000313" key="8">
    <source>
        <dbReference type="Proteomes" id="UP000887568"/>
    </source>
</evidence>
<feature type="domain" description="RING-type" evidence="6">
    <location>
        <begin position="163"/>
        <end position="208"/>
    </location>
</feature>
<feature type="compositionally biased region" description="Low complexity" evidence="5">
    <location>
        <begin position="21"/>
        <end position="34"/>
    </location>
</feature>
<organism evidence="7 8">
    <name type="scientific">Patiria miniata</name>
    <name type="common">Bat star</name>
    <name type="synonym">Asterina miniata</name>
    <dbReference type="NCBI Taxonomy" id="46514"/>
    <lineage>
        <taxon>Eukaryota</taxon>
        <taxon>Metazoa</taxon>
        <taxon>Echinodermata</taxon>
        <taxon>Eleutherozoa</taxon>
        <taxon>Asterozoa</taxon>
        <taxon>Asteroidea</taxon>
        <taxon>Valvatacea</taxon>
        <taxon>Valvatida</taxon>
        <taxon>Asterinidae</taxon>
        <taxon>Patiria</taxon>
    </lineage>
</organism>
<feature type="compositionally biased region" description="Polar residues" evidence="5">
    <location>
        <begin position="41"/>
        <end position="53"/>
    </location>
</feature>
<dbReference type="GO" id="GO:0045944">
    <property type="term" value="P:positive regulation of transcription by RNA polymerase II"/>
    <property type="evidence" value="ECO:0007669"/>
    <property type="project" value="TreeGrafter"/>
</dbReference>
<dbReference type="SMART" id="SM00184">
    <property type="entry name" value="RING"/>
    <property type="match status" value="1"/>
</dbReference>
<dbReference type="OrthoDB" id="6105938at2759"/>
<dbReference type="Proteomes" id="UP000887568">
    <property type="component" value="Unplaced"/>
</dbReference>